<dbReference type="FunFam" id="3.40.50.11660:FF:000009">
    <property type="entry name" value="Uncharacterized protein"/>
    <property type="match status" value="1"/>
</dbReference>
<comment type="pathway">
    <text evidence="2">Protein modification; protein glycosylation.</text>
</comment>
<evidence type="ECO:0000256" key="10">
    <source>
        <dbReference type="ARBA" id="ARBA00023136"/>
    </source>
</evidence>
<dbReference type="Pfam" id="PF17039">
    <property type="entry name" value="Glyco_tran_10_N"/>
    <property type="match status" value="1"/>
</dbReference>
<evidence type="ECO:0000256" key="7">
    <source>
        <dbReference type="ARBA" id="ARBA00022968"/>
    </source>
</evidence>
<keyword evidence="16" id="KW-1185">Reference proteome</keyword>
<keyword evidence="11" id="KW-0325">Glycoprotein</keyword>
<feature type="transmembrane region" description="Helical" evidence="12">
    <location>
        <begin position="12"/>
        <end position="37"/>
    </location>
</feature>
<dbReference type="GO" id="GO:0032580">
    <property type="term" value="C:Golgi cisterna membrane"/>
    <property type="evidence" value="ECO:0007669"/>
    <property type="project" value="UniProtKB-SubCell"/>
</dbReference>
<keyword evidence="9 12" id="KW-0333">Golgi apparatus</keyword>
<dbReference type="OrthoDB" id="427096at2759"/>
<feature type="domain" description="Fucosyltransferase C-terminal" evidence="13">
    <location>
        <begin position="206"/>
        <end position="384"/>
    </location>
</feature>
<evidence type="ECO:0000256" key="6">
    <source>
        <dbReference type="ARBA" id="ARBA00022692"/>
    </source>
</evidence>
<name>A0A164ZRP8_9CRUS</name>
<evidence type="ECO:0000256" key="11">
    <source>
        <dbReference type="ARBA" id="ARBA00023180"/>
    </source>
</evidence>
<keyword evidence="5 12" id="KW-0808">Transferase</keyword>
<keyword evidence="4 12" id="KW-0328">Glycosyltransferase</keyword>
<reference evidence="15 16" key="1">
    <citation type="submission" date="2016-03" db="EMBL/GenBank/DDBJ databases">
        <title>EvidentialGene: Evidence-directed Construction of Genes on Genomes.</title>
        <authorList>
            <person name="Gilbert D.G."/>
            <person name="Choi J.-H."/>
            <person name="Mockaitis K."/>
            <person name="Colbourne J."/>
            <person name="Pfrender M."/>
        </authorList>
    </citation>
    <scope>NUCLEOTIDE SEQUENCE [LARGE SCALE GENOMIC DNA]</scope>
    <source>
        <strain evidence="15 16">Xinb3</strain>
        <tissue evidence="15">Complete organism</tissue>
    </source>
</reference>
<evidence type="ECO:0000259" key="14">
    <source>
        <dbReference type="Pfam" id="PF17039"/>
    </source>
</evidence>
<feature type="domain" description="Fucosyltransferase N-terminal" evidence="14">
    <location>
        <begin position="57"/>
        <end position="177"/>
    </location>
</feature>
<organism evidence="15 16">
    <name type="scientific">Daphnia magna</name>
    <dbReference type="NCBI Taxonomy" id="35525"/>
    <lineage>
        <taxon>Eukaryota</taxon>
        <taxon>Metazoa</taxon>
        <taxon>Ecdysozoa</taxon>
        <taxon>Arthropoda</taxon>
        <taxon>Crustacea</taxon>
        <taxon>Branchiopoda</taxon>
        <taxon>Diplostraca</taxon>
        <taxon>Cladocera</taxon>
        <taxon>Anomopoda</taxon>
        <taxon>Daphniidae</taxon>
        <taxon>Daphnia</taxon>
    </lineage>
</organism>
<evidence type="ECO:0000256" key="2">
    <source>
        <dbReference type="ARBA" id="ARBA00004922"/>
    </source>
</evidence>
<dbReference type="EC" id="2.4.1.-" evidence="12"/>
<dbReference type="STRING" id="35525.A0A164ZRP8"/>
<evidence type="ECO:0000313" key="15">
    <source>
        <dbReference type="EMBL" id="KZS16670.1"/>
    </source>
</evidence>
<keyword evidence="6 12" id="KW-0812">Transmembrane</keyword>
<dbReference type="InterPro" id="IPR055270">
    <property type="entry name" value="Glyco_tran_10_C"/>
</dbReference>
<evidence type="ECO:0000256" key="9">
    <source>
        <dbReference type="ARBA" id="ARBA00023034"/>
    </source>
</evidence>
<evidence type="ECO:0000256" key="12">
    <source>
        <dbReference type="RuleBase" id="RU003832"/>
    </source>
</evidence>
<dbReference type="UniPathway" id="UPA00378"/>
<keyword evidence="7" id="KW-0735">Signal-anchor</keyword>
<evidence type="ECO:0000313" key="16">
    <source>
        <dbReference type="Proteomes" id="UP000076858"/>
    </source>
</evidence>
<protein>
    <recommendedName>
        <fullName evidence="12">Fucosyltransferase</fullName>
        <ecNumber evidence="12">2.4.1.-</ecNumber>
    </recommendedName>
</protein>
<evidence type="ECO:0000256" key="8">
    <source>
        <dbReference type="ARBA" id="ARBA00022989"/>
    </source>
</evidence>
<gene>
    <name evidence="15" type="ORF">APZ42_017279</name>
</gene>
<evidence type="ECO:0000256" key="1">
    <source>
        <dbReference type="ARBA" id="ARBA00004447"/>
    </source>
</evidence>
<accession>A0A164ZRP8</accession>
<evidence type="ECO:0000256" key="4">
    <source>
        <dbReference type="ARBA" id="ARBA00022676"/>
    </source>
</evidence>
<dbReference type="InterPro" id="IPR038577">
    <property type="entry name" value="GT10-like_C_sf"/>
</dbReference>
<dbReference type="AlphaFoldDB" id="A0A164ZRP8"/>
<keyword evidence="8 12" id="KW-1133">Transmembrane helix</keyword>
<proteinExistence type="inferred from homology"/>
<dbReference type="Pfam" id="PF00852">
    <property type="entry name" value="Glyco_transf_10"/>
    <property type="match status" value="1"/>
</dbReference>
<sequence>MLGLAINKISPVKTVILILLIAVGSLVLPNILLHFALSSKPHQSTTVQLRPQQNPIKSILLWNGSDRKEVRAFGLGQQAFINQNCTYTQCDMTDNRSEHPIEHYDAVVVVFNDEFTSEDQLRMPQFKNGRNPNQRVVFFTQESPVALKAYYNMTELSNFFNWTMTYRTNADVPFIYGRITAKSIDLKAEEIARFRGKARRRGAGPSRNKTAAWMVSHCNTHSQRETYVKELSKHIDVDIYGGCGNLSCALDVLHHSDPQCYDMLESNYKFYLSFENSLCPDYVTEKFFKIMAHDILPVVYGAADYTKHAPPHSFIDAGKWKPRELATYLKLLDANDALYDEYFWWKDHYRVEFSVNDMSRHGFCDLCQKLHEPAISKSYKELASEWGDGNQCKPFHPSTIS</sequence>
<dbReference type="GO" id="GO:0008417">
    <property type="term" value="F:fucosyltransferase activity"/>
    <property type="evidence" value="ECO:0007669"/>
    <property type="project" value="InterPro"/>
</dbReference>
<evidence type="ECO:0000256" key="3">
    <source>
        <dbReference type="ARBA" id="ARBA00008919"/>
    </source>
</evidence>
<dbReference type="PANTHER" id="PTHR48438:SF1">
    <property type="entry name" value="ALPHA-(1,3)-FUCOSYLTRANSFERASE C-RELATED"/>
    <property type="match status" value="1"/>
</dbReference>
<keyword evidence="10 12" id="KW-0472">Membrane</keyword>
<comment type="subcellular location">
    <subcellularLocation>
        <location evidence="1 12">Golgi apparatus</location>
        <location evidence="1 12">Golgi stack membrane</location>
        <topology evidence="1 12">Single-pass type II membrane protein</topology>
    </subcellularLocation>
</comment>
<evidence type="ECO:0000256" key="5">
    <source>
        <dbReference type="ARBA" id="ARBA00022679"/>
    </source>
</evidence>
<dbReference type="EMBL" id="LRGB01000687">
    <property type="protein sequence ID" value="KZS16670.1"/>
    <property type="molecule type" value="Genomic_DNA"/>
</dbReference>
<dbReference type="InterPro" id="IPR031481">
    <property type="entry name" value="Glyco_tran_10_N"/>
</dbReference>
<comment type="caution">
    <text evidence="15">The sequence shown here is derived from an EMBL/GenBank/DDBJ whole genome shotgun (WGS) entry which is preliminary data.</text>
</comment>
<dbReference type="Proteomes" id="UP000076858">
    <property type="component" value="Unassembled WGS sequence"/>
</dbReference>
<dbReference type="SUPFAM" id="SSF53756">
    <property type="entry name" value="UDP-Glycosyltransferase/glycogen phosphorylase"/>
    <property type="match status" value="1"/>
</dbReference>
<evidence type="ECO:0000259" key="13">
    <source>
        <dbReference type="Pfam" id="PF00852"/>
    </source>
</evidence>
<dbReference type="InterPro" id="IPR001503">
    <property type="entry name" value="Glyco_trans_10"/>
</dbReference>
<comment type="similarity">
    <text evidence="3 12">Belongs to the glycosyltransferase 10 family.</text>
</comment>
<dbReference type="Gene3D" id="3.40.50.11660">
    <property type="entry name" value="Glycosyl transferase family 10, C-terminal domain"/>
    <property type="match status" value="1"/>
</dbReference>
<dbReference type="PANTHER" id="PTHR48438">
    <property type="entry name" value="ALPHA-(1,3)-FUCOSYLTRANSFERASE C-RELATED"/>
    <property type="match status" value="1"/>
</dbReference>